<dbReference type="AlphaFoldDB" id="A0A7J6UVF3"/>
<sequence>MNWPSFNSRDIAVEIWGGLPYVVMGIVKHVKVCDGTAEINHVYRPNVWLEISYDRAMVNVWRCCKVYVKSVSFKDASATGAVDAVVVFGFPRRMPVLNG</sequence>
<organism evidence="1 2">
    <name type="scientific">Thalictrum thalictroides</name>
    <name type="common">Rue-anemone</name>
    <name type="synonym">Anemone thalictroides</name>
    <dbReference type="NCBI Taxonomy" id="46969"/>
    <lineage>
        <taxon>Eukaryota</taxon>
        <taxon>Viridiplantae</taxon>
        <taxon>Streptophyta</taxon>
        <taxon>Embryophyta</taxon>
        <taxon>Tracheophyta</taxon>
        <taxon>Spermatophyta</taxon>
        <taxon>Magnoliopsida</taxon>
        <taxon>Ranunculales</taxon>
        <taxon>Ranunculaceae</taxon>
        <taxon>Thalictroideae</taxon>
        <taxon>Thalictrum</taxon>
    </lineage>
</organism>
<dbReference type="EMBL" id="JABWDY010042744">
    <property type="protein sequence ID" value="KAF5176441.1"/>
    <property type="molecule type" value="Genomic_DNA"/>
</dbReference>
<gene>
    <name evidence="1" type="ORF">FRX31_033972</name>
</gene>
<accession>A0A7J6UVF3</accession>
<dbReference type="Proteomes" id="UP000554482">
    <property type="component" value="Unassembled WGS sequence"/>
</dbReference>
<comment type="caution">
    <text evidence="1">The sequence shown here is derived from an EMBL/GenBank/DDBJ whole genome shotgun (WGS) entry which is preliminary data.</text>
</comment>
<evidence type="ECO:0000313" key="1">
    <source>
        <dbReference type="EMBL" id="KAF5176441.1"/>
    </source>
</evidence>
<keyword evidence="2" id="KW-1185">Reference proteome</keyword>
<proteinExistence type="predicted"/>
<reference evidence="1 2" key="1">
    <citation type="submission" date="2020-06" db="EMBL/GenBank/DDBJ databases">
        <title>Transcriptomic and genomic resources for Thalictrum thalictroides and T. hernandezii: Facilitating candidate gene discovery in an emerging model plant lineage.</title>
        <authorList>
            <person name="Arias T."/>
            <person name="Riano-Pachon D.M."/>
            <person name="Di Stilio V.S."/>
        </authorList>
    </citation>
    <scope>NUCLEOTIDE SEQUENCE [LARGE SCALE GENOMIC DNA]</scope>
    <source>
        <strain evidence="2">cv. WT478/WT964</strain>
        <tissue evidence="1">Leaves</tissue>
    </source>
</reference>
<evidence type="ECO:0000313" key="2">
    <source>
        <dbReference type="Proteomes" id="UP000554482"/>
    </source>
</evidence>
<name>A0A7J6UVF3_THATH</name>
<protein>
    <submittedName>
        <fullName evidence="1">Uncharacterized protein</fullName>
    </submittedName>
</protein>